<evidence type="ECO:0000313" key="1">
    <source>
        <dbReference type="EMBL" id="BBI31265.1"/>
    </source>
</evidence>
<gene>
    <name evidence="1" type="ORF">KCTCHS21_06640</name>
</gene>
<dbReference type="Proteomes" id="UP000289856">
    <property type="component" value="Chromosome"/>
</dbReference>
<reference evidence="1 2" key="1">
    <citation type="submission" date="2019-01" db="EMBL/GenBank/DDBJ databases">
        <title>Complete genome sequence of Cohnella hallensis HS21 isolated from Korean fir (Abies koreana) rhizospheric soil.</title>
        <authorList>
            <person name="Jiang L."/>
            <person name="Kang S.W."/>
            <person name="Kim S."/>
            <person name="Jung J."/>
            <person name="Kim C.Y."/>
            <person name="Kim D.H."/>
            <person name="Kim S.W."/>
            <person name="Lee J."/>
        </authorList>
    </citation>
    <scope>NUCLEOTIDE SEQUENCE [LARGE SCALE GENOMIC DNA]</scope>
    <source>
        <strain evidence="1 2">HS21</strain>
    </source>
</reference>
<proteinExistence type="predicted"/>
<organism evidence="1 2">
    <name type="scientific">Cohnella abietis</name>
    <dbReference type="NCBI Taxonomy" id="2507935"/>
    <lineage>
        <taxon>Bacteria</taxon>
        <taxon>Bacillati</taxon>
        <taxon>Bacillota</taxon>
        <taxon>Bacilli</taxon>
        <taxon>Bacillales</taxon>
        <taxon>Paenibacillaceae</taxon>
        <taxon>Cohnella</taxon>
    </lineage>
</organism>
<dbReference type="KEGG" id="cohn:KCTCHS21_06640"/>
<protein>
    <submittedName>
        <fullName evidence="1">Uncharacterized protein</fullName>
    </submittedName>
</protein>
<dbReference type="EMBL" id="AP019400">
    <property type="protein sequence ID" value="BBI31265.1"/>
    <property type="molecule type" value="Genomic_DNA"/>
</dbReference>
<accession>A0A3T1CZS6</accession>
<name>A0A3T1CZS6_9BACL</name>
<dbReference type="AlphaFoldDB" id="A0A3T1CZS6"/>
<sequence>MSDPIVLLKFHNTIDGRNGKTNGIVGSIKLQLHILRYMALCLHS</sequence>
<evidence type="ECO:0000313" key="2">
    <source>
        <dbReference type="Proteomes" id="UP000289856"/>
    </source>
</evidence>
<keyword evidence="2" id="KW-1185">Reference proteome</keyword>